<evidence type="ECO:0000313" key="1">
    <source>
        <dbReference type="EMBL" id="KAG9220904.1"/>
    </source>
</evidence>
<dbReference type="Proteomes" id="UP000824881">
    <property type="component" value="Unassembled WGS sequence"/>
</dbReference>
<sequence>MAKGSKQGPSKSSHKRGAGHKGRPPRWKASLSEGRSSDVVQMSPENAEEEGDEETGDEVPEVKIKVPVAMWDFDHCDPRRCSGKKLSRLGLIKELRVGSRFRGVVVSPKGTRVISPSDREIIENNGLAVVECSWARLEDVPFNKIASPNERLLPYLMATNPTNYGKPWRLNCVEALAAAFYITGFDEYAEKLLDGFGWGASFYKVNEPYIKRYRECTTAEEVSVMQDTIIADLEKQYEESRKTKETRNGSSEDLLVANPNHQRLSDSEDDEVPESSSDEEEE</sequence>
<dbReference type="EMBL" id="WQMT02000007">
    <property type="protein sequence ID" value="KAG9220904.1"/>
    <property type="molecule type" value="Genomic_DNA"/>
</dbReference>
<keyword evidence="2" id="KW-1185">Reference proteome</keyword>
<comment type="caution">
    <text evidence="1">The sequence shown here is derived from an EMBL/GenBank/DDBJ whole genome shotgun (WGS) entry which is preliminary data.</text>
</comment>
<reference evidence="1 2" key="1">
    <citation type="journal article" date="2021" name="Appl. Environ. Microbiol.">
        <title>Genetic linkage and physical mapping for an oyster mushroom Pleurotus cornucopiae and QTL analysis for the trait cap color.</title>
        <authorList>
            <person name="Zhang Y."/>
            <person name="Gao W."/>
            <person name="Sonnenberg A."/>
            <person name="Chen Q."/>
            <person name="Zhang J."/>
            <person name="Huang C."/>
        </authorList>
    </citation>
    <scope>NUCLEOTIDE SEQUENCE [LARGE SCALE GENOMIC DNA]</scope>
    <source>
        <strain evidence="1">CCMSSC00406</strain>
    </source>
</reference>
<gene>
    <name evidence="1" type="ORF">CCMSSC00406_0002496</name>
</gene>
<evidence type="ECO:0000313" key="2">
    <source>
        <dbReference type="Proteomes" id="UP000824881"/>
    </source>
</evidence>
<organism evidence="1 2">
    <name type="scientific">Pleurotus cornucopiae</name>
    <name type="common">Cornucopia mushroom</name>
    <dbReference type="NCBI Taxonomy" id="5321"/>
    <lineage>
        <taxon>Eukaryota</taxon>
        <taxon>Fungi</taxon>
        <taxon>Dikarya</taxon>
        <taxon>Basidiomycota</taxon>
        <taxon>Agaricomycotina</taxon>
        <taxon>Agaricomycetes</taxon>
        <taxon>Agaricomycetidae</taxon>
        <taxon>Agaricales</taxon>
        <taxon>Pleurotineae</taxon>
        <taxon>Pleurotaceae</taxon>
        <taxon>Pleurotus</taxon>
    </lineage>
</organism>
<proteinExistence type="predicted"/>
<accession>A0ACB7IRU1</accession>
<name>A0ACB7IRU1_PLECO</name>
<protein>
    <submittedName>
        <fullName evidence="1">Uncharacterized protein</fullName>
    </submittedName>
</protein>